<dbReference type="Pfam" id="PF03129">
    <property type="entry name" value="HGTP_anticodon"/>
    <property type="match status" value="1"/>
</dbReference>
<sequence length="124" mass="14161">MIAILTENYGGKWPLWLSPTQVMVVPVGPTCEEYAEKVKKEFHNSGFMTDVDLDPGCTLNKKIRNAQLAQYNFILVVGEMEKSSNTVNVRTRDNKVHGQRSVEECIERLKKLKASRSRNAEEEF</sequence>
<dbReference type="InterPro" id="IPR047246">
    <property type="entry name" value="ThrRS_anticodon"/>
</dbReference>
<proteinExistence type="predicted"/>
<feature type="domain" description="Anticodon-binding" evidence="2">
    <location>
        <begin position="21"/>
        <end position="111"/>
    </location>
</feature>
<keyword evidence="3" id="KW-0436">Ligase</keyword>
<dbReference type="PANTHER" id="PTHR11451:SF54">
    <property type="entry name" value="THREONINE--TRNA LIGASE"/>
    <property type="match status" value="1"/>
</dbReference>
<protein>
    <submittedName>
        <fullName evidence="3">Threonine--tRNA ligase 1, cytoplasmic</fullName>
    </submittedName>
</protein>
<accession>A0ABV0RKW7</accession>
<keyword evidence="4" id="KW-1185">Reference proteome</keyword>
<evidence type="ECO:0000259" key="2">
    <source>
        <dbReference type="Pfam" id="PF03129"/>
    </source>
</evidence>
<dbReference type="PANTHER" id="PTHR11451">
    <property type="entry name" value="THREONINE-TRNA LIGASE"/>
    <property type="match status" value="1"/>
</dbReference>
<dbReference type="InterPro" id="IPR004154">
    <property type="entry name" value="Anticodon-bd"/>
</dbReference>
<name>A0ABV0RKW7_9TELE</name>
<keyword evidence="1" id="KW-0648">Protein biosynthesis</keyword>
<evidence type="ECO:0000256" key="1">
    <source>
        <dbReference type="ARBA" id="ARBA00022917"/>
    </source>
</evidence>
<organism evidence="3 4">
    <name type="scientific">Xenoophorus captivus</name>
    <dbReference type="NCBI Taxonomy" id="1517983"/>
    <lineage>
        <taxon>Eukaryota</taxon>
        <taxon>Metazoa</taxon>
        <taxon>Chordata</taxon>
        <taxon>Craniata</taxon>
        <taxon>Vertebrata</taxon>
        <taxon>Euteleostomi</taxon>
        <taxon>Actinopterygii</taxon>
        <taxon>Neopterygii</taxon>
        <taxon>Teleostei</taxon>
        <taxon>Neoteleostei</taxon>
        <taxon>Acanthomorphata</taxon>
        <taxon>Ovalentaria</taxon>
        <taxon>Atherinomorphae</taxon>
        <taxon>Cyprinodontiformes</taxon>
        <taxon>Goodeidae</taxon>
        <taxon>Xenoophorus</taxon>
    </lineage>
</organism>
<comment type="caution">
    <text evidence="3">The sequence shown here is derived from an EMBL/GenBank/DDBJ whole genome shotgun (WGS) entry which is preliminary data.</text>
</comment>
<dbReference type="CDD" id="cd00860">
    <property type="entry name" value="ThrRS_anticodon"/>
    <property type="match status" value="1"/>
</dbReference>
<evidence type="ECO:0000313" key="4">
    <source>
        <dbReference type="Proteomes" id="UP001434883"/>
    </source>
</evidence>
<evidence type="ECO:0000313" key="3">
    <source>
        <dbReference type="EMBL" id="MEQ2208824.1"/>
    </source>
</evidence>
<dbReference type="SUPFAM" id="SSF52954">
    <property type="entry name" value="Class II aaRS ABD-related"/>
    <property type="match status" value="1"/>
</dbReference>
<dbReference type="EMBL" id="JAHRIN010050746">
    <property type="protein sequence ID" value="MEQ2208824.1"/>
    <property type="molecule type" value="Genomic_DNA"/>
</dbReference>
<dbReference type="Proteomes" id="UP001434883">
    <property type="component" value="Unassembled WGS sequence"/>
</dbReference>
<dbReference type="GO" id="GO:0016874">
    <property type="term" value="F:ligase activity"/>
    <property type="evidence" value="ECO:0007669"/>
    <property type="project" value="UniProtKB-KW"/>
</dbReference>
<gene>
    <name evidence="3" type="primary">TARS1_3</name>
    <name evidence="3" type="ORF">XENOCAPTIV_016083</name>
</gene>
<reference evidence="3 4" key="1">
    <citation type="submission" date="2021-06" db="EMBL/GenBank/DDBJ databases">
        <authorList>
            <person name="Palmer J.M."/>
        </authorList>
    </citation>
    <scope>NUCLEOTIDE SEQUENCE [LARGE SCALE GENOMIC DNA]</scope>
    <source>
        <strain evidence="3 4">XC_2019</strain>
        <tissue evidence="3">Muscle</tissue>
    </source>
</reference>
<dbReference type="InterPro" id="IPR036621">
    <property type="entry name" value="Anticodon-bd_dom_sf"/>
</dbReference>
<dbReference type="Gene3D" id="3.40.50.800">
    <property type="entry name" value="Anticodon-binding domain"/>
    <property type="match status" value="1"/>
</dbReference>